<evidence type="ECO:0000313" key="2">
    <source>
        <dbReference type="Proteomes" id="UP000007838"/>
    </source>
</evidence>
<organism evidence="1 2">
    <name type="scientific">Enterobacter ludwigii</name>
    <dbReference type="NCBI Taxonomy" id="299767"/>
    <lineage>
        <taxon>Bacteria</taxon>
        <taxon>Pseudomonadati</taxon>
        <taxon>Pseudomonadota</taxon>
        <taxon>Gammaproteobacteria</taxon>
        <taxon>Enterobacterales</taxon>
        <taxon>Enterobacteriaceae</taxon>
        <taxon>Enterobacter</taxon>
        <taxon>Enterobacter cloacae complex</taxon>
    </lineage>
</organism>
<gene>
    <name evidence="1" type="primary">dcp</name>
    <name evidence="1" type="ORF">EcWSU1_02038</name>
</gene>
<protein>
    <submittedName>
        <fullName evidence="1">Peptidyl-dipeptidase dcp</fullName>
    </submittedName>
</protein>
<evidence type="ECO:0000313" key="1">
    <source>
        <dbReference type="EMBL" id="AEW73475.1"/>
    </source>
</evidence>
<accession>G8LN58</accession>
<dbReference type="AlphaFoldDB" id="G8LN58"/>
<name>G8LN58_9ENTR</name>
<dbReference type="STRING" id="299767.GCA_900068845_01413"/>
<sequence>MLADDGYQWLVEQGGLTRENGQTFREVILSRGSSSD</sequence>
<dbReference type="EMBL" id="CP002886">
    <property type="protein sequence ID" value="AEW73475.1"/>
    <property type="molecule type" value="Genomic_DNA"/>
</dbReference>
<dbReference type="HOGENOM" id="CLU_3355959_0_0_6"/>
<proteinExistence type="predicted"/>
<dbReference type="KEGG" id="eec:EcWSU1_02038"/>
<dbReference type="Proteomes" id="UP000007838">
    <property type="component" value="Chromosome"/>
</dbReference>
<dbReference type="eggNOG" id="COG0339">
    <property type="taxonomic scope" value="Bacteria"/>
</dbReference>
<reference evidence="1 2" key="1">
    <citation type="journal article" date="2011" name="Stand. Genomic Sci.">
        <title>Complete genome of the onion pathogen Enterobacter cloacae EcWSU1.</title>
        <authorList>
            <person name="Humann J.L."/>
            <person name="Wildung M."/>
            <person name="Cheng C.H."/>
            <person name="Lee T."/>
            <person name="Stewart J.E."/>
            <person name="Drew J.C."/>
            <person name="Triplett E.W."/>
            <person name="Main D."/>
            <person name="Schroeder B.K."/>
        </authorList>
    </citation>
    <scope>NUCLEOTIDE SEQUENCE [LARGE SCALE GENOMIC DNA]</scope>
    <source>
        <strain evidence="1 2">EcWSU1</strain>
    </source>
</reference>
<dbReference type="Gene3D" id="1.10.1370.40">
    <property type="match status" value="1"/>
</dbReference>